<keyword evidence="2" id="KW-1185">Reference proteome</keyword>
<organism evidence="1 2">
    <name type="scientific">Aeromicrobium camelliae</name>
    <dbReference type="NCBI Taxonomy" id="1538144"/>
    <lineage>
        <taxon>Bacteria</taxon>
        <taxon>Bacillati</taxon>
        <taxon>Actinomycetota</taxon>
        <taxon>Actinomycetes</taxon>
        <taxon>Propionibacteriales</taxon>
        <taxon>Nocardioidaceae</taxon>
        <taxon>Aeromicrobium</taxon>
    </lineage>
</organism>
<comment type="caution">
    <text evidence="1">The sequence shown here is derived from an EMBL/GenBank/DDBJ whole genome shotgun (WGS) entry which is preliminary data.</text>
</comment>
<dbReference type="Proteomes" id="UP000275225">
    <property type="component" value="Unassembled WGS sequence"/>
</dbReference>
<reference evidence="1 2" key="1">
    <citation type="submission" date="2018-11" db="EMBL/GenBank/DDBJ databases">
        <authorList>
            <person name="Li F."/>
        </authorList>
    </citation>
    <scope>NUCLEOTIDE SEQUENCE [LARGE SCALE GENOMIC DNA]</scope>
    <source>
        <strain evidence="1 2">YS17T</strain>
    </source>
</reference>
<evidence type="ECO:0000313" key="1">
    <source>
        <dbReference type="EMBL" id="RQN02234.1"/>
    </source>
</evidence>
<evidence type="ECO:0000313" key="2">
    <source>
        <dbReference type="Proteomes" id="UP000275225"/>
    </source>
</evidence>
<accession>A0A3N6XX08</accession>
<evidence type="ECO:0008006" key="3">
    <source>
        <dbReference type="Google" id="ProtNLM"/>
    </source>
</evidence>
<dbReference type="RefSeq" id="WP_124237779.1">
    <property type="nucleotide sequence ID" value="NZ_JBHUFI010000018.1"/>
</dbReference>
<gene>
    <name evidence="1" type="ORF">EHW97_13910</name>
</gene>
<proteinExistence type="predicted"/>
<dbReference type="AlphaFoldDB" id="A0A3N6XX08"/>
<dbReference type="OrthoDB" id="9936759at2"/>
<sequence>MASFSDQRRDWARRNGWSYEEQRTIEPDLFGQLSWRGPGERDQTVTVVGEMRGRYGTRDAFAHDRPLPLLRAEVRAQISFGRISGLSTHAELPFGFILLERHGLHASIYPLPWAEGLTAVRRPFGTTTAVWVQPGTEDLVMPALGPVLQNAKQILASGSDRRYLVGFGGGQVLVGEPFESDPEAALYRMALGDDVATRLERALLNAT</sequence>
<protein>
    <recommendedName>
        <fullName evidence="3">DUF3137 domain-containing protein</fullName>
    </recommendedName>
</protein>
<name>A0A3N6XX08_9ACTN</name>
<dbReference type="EMBL" id="RQJX01000023">
    <property type="protein sequence ID" value="RQN02234.1"/>
    <property type="molecule type" value="Genomic_DNA"/>
</dbReference>